<dbReference type="AlphaFoldDB" id="V5D4B8"/>
<dbReference type="OrthoDB" id="10551397at2759"/>
<dbReference type="VEuPathDB" id="TriTrypDB:TCDM_10014"/>
<dbReference type="EMBL" id="AYLP01000192">
    <property type="protein sequence ID" value="ESS62326.1"/>
    <property type="molecule type" value="Genomic_DNA"/>
</dbReference>
<evidence type="ECO:0000313" key="3">
    <source>
        <dbReference type="EMBL" id="ESS62326.1"/>
    </source>
</evidence>
<feature type="compositionally biased region" description="Basic and acidic residues" evidence="1">
    <location>
        <begin position="209"/>
        <end position="224"/>
    </location>
</feature>
<keyword evidence="2" id="KW-0472">Membrane</keyword>
<comment type="caution">
    <text evidence="3">The sequence shown here is derived from an EMBL/GenBank/DDBJ whole genome shotgun (WGS) entry which is preliminary data.</text>
</comment>
<keyword evidence="2" id="KW-1133">Transmembrane helix</keyword>
<gene>
    <name evidence="3" type="ORF">TCDM_10014</name>
</gene>
<proteinExistence type="predicted"/>
<name>V5D4B8_TRYCR</name>
<evidence type="ECO:0000256" key="2">
    <source>
        <dbReference type="SAM" id="Phobius"/>
    </source>
</evidence>
<feature type="region of interest" description="Disordered" evidence="1">
    <location>
        <begin position="155"/>
        <end position="230"/>
    </location>
</feature>
<protein>
    <submittedName>
        <fullName evidence="3">Mucin-associated surface protein (MASP)</fullName>
    </submittedName>
</protein>
<evidence type="ECO:0000256" key="1">
    <source>
        <dbReference type="SAM" id="MobiDB-lite"/>
    </source>
</evidence>
<reference evidence="3 4" key="1">
    <citation type="journal article" date="2014" name="Genome Announc.">
        <title>Trypanosoma cruzi Clone Dm28c Draft Genome Sequence.</title>
        <authorList>
            <person name="Grisard E.C."/>
            <person name="Teixeira S.M."/>
            <person name="de Almeida L.G."/>
            <person name="Stoco P.H."/>
            <person name="Gerber A.L."/>
            <person name="Talavera-Lopez C."/>
            <person name="Lima O.C."/>
            <person name="Andersson B."/>
            <person name="de Vasconcelos A.T."/>
        </authorList>
    </citation>
    <scope>NUCLEOTIDE SEQUENCE [LARGE SCALE GENOMIC DNA]</scope>
    <source>
        <strain evidence="3 4">Dm28c</strain>
    </source>
</reference>
<organism evidence="3 4">
    <name type="scientific">Trypanosoma cruzi Dm28c</name>
    <dbReference type="NCBI Taxonomy" id="1416333"/>
    <lineage>
        <taxon>Eukaryota</taxon>
        <taxon>Discoba</taxon>
        <taxon>Euglenozoa</taxon>
        <taxon>Kinetoplastea</taxon>
        <taxon>Metakinetoplastina</taxon>
        <taxon>Trypanosomatida</taxon>
        <taxon>Trypanosomatidae</taxon>
        <taxon>Trypanosoma</taxon>
        <taxon>Schizotrypanum</taxon>
    </lineage>
</organism>
<dbReference type="Proteomes" id="UP000017861">
    <property type="component" value="Unassembled WGS sequence"/>
</dbReference>
<feature type="transmembrane region" description="Helical" evidence="2">
    <location>
        <begin position="53"/>
        <end position="74"/>
    </location>
</feature>
<accession>V5D4B8</accession>
<evidence type="ECO:0000313" key="4">
    <source>
        <dbReference type="Proteomes" id="UP000017861"/>
    </source>
</evidence>
<keyword evidence="2" id="KW-0812">Transmembrane</keyword>
<feature type="transmembrane region" description="Helical" evidence="2">
    <location>
        <begin position="22"/>
        <end position="41"/>
    </location>
</feature>
<sequence length="230" mass="25014">MVCAPGCCDVLLYGGWSWLCDASLLLLSLCVDVLLVCAEGCTQVTGVMAMMMAGRVLLVCALCVLWCGLSGIAADGVGVVSDGSADEDLLLHWRAWLRRESAEEVSRRTGGSANASAVEECVHQEMDGVRAVVDGRRRWRRQRIAVAAAAGNGDVITDKDGQARNNEVSPPEIKDEKPVASGQESTDATRGKDQTTQNPSVAIVSRTKLISDQKQEGRENDRERRWRQRR</sequence>